<dbReference type="STRING" id="561180.BIFGAL_03751"/>
<accession>D1NV68</accession>
<dbReference type="Proteomes" id="UP000029074">
    <property type="component" value="Unassembled WGS sequence"/>
</dbReference>
<dbReference type="EMBL" id="JGYW01000002">
    <property type="protein sequence ID" value="KFI59669.1"/>
    <property type="molecule type" value="Genomic_DNA"/>
</dbReference>
<dbReference type="Proteomes" id="UP000003656">
    <property type="component" value="Unassembled WGS sequence"/>
</dbReference>
<reference evidence="2 4" key="2">
    <citation type="submission" date="2014-03" db="EMBL/GenBank/DDBJ databases">
        <title>Genomics of Bifidobacteria.</title>
        <authorList>
            <person name="Ventura M."/>
            <person name="Milani C."/>
            <person name="Lugli G.A."/>
        </authorList>
    </citation>
    <scope>NUCLEOTIDE SEQUENCE [LARGE SCALE GENOMIC DNA]</scope>
    <source>
        <strain evidence="2 4">LMG 11596</strain>
    </source>
</reference>
<evidence type="ECO:0000313" key="4">
    <source>
        <dbReference type="Proteomes" id="UP000029074"/>
    </source>
</evidence>
<sequence>MAREQTQQRIIDTEWQMFQRTQGREGRAQCQNDRPQFELMRLSQFMTWPEPLLDSYLTDLEQAQREGRNLVTEKYARMMASTDREIYEREIKPFLQPLSEERQATQEHVIAVQVAWARQFRKQYPNLGNAMRVLTTDEDSAAGTSFETYLRGELSTYSPRTIDRYAHFVDTLQSDHKNLTEMTIRNTVQLSGYDDLPDAEAAQQQ</sequence>
<keyword evidence="4" id="KW-1185">Reference proteome</keyword>
<evidence type="ECO:0000313" key="2">
    <source>
        <dbReference type="EMBL" id="KFI59669.1"/>
    </source>
</evidence>
<evidence type="ECO:0000313" key="1">
    <source>
        <dbReference type="EMBL" id="EFA22719.1"/>
    </source>
</evidence>
<comment type="caution">
    <text evidence="1">The sequence shown here is derived from an EMBL/GenBank/DDBJ whole genome shotgun (WGS) entry which is preliminary data.</text>
</comment>
<evidence type="ECO:0008006" key="5">
    <source>
        <dbReference type="Google" id="ProtNLM"/>
    </source>
</evidence>
<dbReference type="EMBL" id="ABXB03000003">
    <property type="protein sequence ID" value="EFA22719.1"/>
    <property type="molecule type" value="Genomic_DNA"/>
</dbReference>
<dbReference type="OrthoDB" id="5387164at2"/>
<gene>
    <name evidence="2" type="ORF">BGLCM_0338</name>
    <name evidence="1" type="ORF">BIFGAL_03751</name>
</gene>
<evidence type="ECO:0000313" key="3">
    <source>
        <dbReference type="Proteomes" id="UP000003656"/>
    </source>
</evidence>
<proteinExistence type="predicted"/>
<dbReference type="Pfam" id="PF13526">
    <property type="entry name" value="DUF4125"/>
    <property type="match status" value="1"/>
</dbReference>
<name>D1NV68_9BIFI</name>
<organism evidence="1 3">
    <name type="scientific">Bifidobacterium gallicum DSM 20093 = LMG 11596</name>
    <dbReference type="NCBI Taxonomy" id="561180"/>
    <lineage>
        <taxon>Bacteria</taxon>
        <taxon>Bacillati</taxon>
        <taxon>Actinomycetota</taxon>
        <taxon>Actinomycetes</taxon>
        <taxon>Bifidobacteriales</taxon>
        <taxon>Bifidobacteriaceae</taxon>
        <taxon>Bifidobacterium</taxon>
    </lineage>
</organism>
<reference evidence="1 3" key="1">
    <citation type="submission" date="2009-11" db="EMBL/GenBank/DDBJ databases">
        <authorList>
            <person name="Weinstock G."/>
            <person name="Sodergren E."/>
            <person name="Clifton S."/>
            <person name="Fulton L."/>
            <person name="Fulton B."/>
            <person name="Courtney L."/>
            <person name="Fronick C."/>
            <person name="Harrison M."/>
            <person name="Strong C."/>
            <person name="Farmer C."/>
            <person name="Delahaunty K."/>
            <person name="Markovic C."/>
            <person name="Hall O."/>
            <person name="Minx P."/>
            <person name="Tomlinson C."/>
            <person name="Mitreva M."/>
            <person name="Nelson J."/>
            <person name="Hou S."/>
            <person name="Wollam A."/>
            <person name="Pepin K.H."/>
            <person name="Johnson M."/>
            <person name="Bhonagiri V."/>
            <person name="Nash W.E."/>
            <person name="Warren W."/>
            <person name="Chinwalla A."/>
            <person name="Mardis E.R."/>
            <person name="Wilson R.K."/>
        </authorList>
    </citation>
    <scope>NUCLEOTIDE SEQUENCE [LARGE SCALE GENOMIC DNA]</scope>
    <source>
        <strain evidence="1 3">DSM 20093</strain>
    </source>
</reference>
<dbReference type="RefSeq" id="WP_006295208.1">
    <property type="nucleotide sequence ID" value="NZ_ABXB03000003.1"/>
</dbReference>
<dbReference type="AlphaFoldDB" id="D1NV68"/>
<dbReference type="InterPro" id="IPR025191">
    <property type="entry name" value="DUF4125"/>
</dbReference>
<dbReference type="eggNOG" id="ENOG5031HGC">
    <property type="taxonomic scope" value="Bacteria"/>
</dbReference>
<protein>
    <recommendedName>
        <fullName evidence="5">DUF4125 domain-containing protein</fullName>
    </recommendedName>
</protein>